<evidence type="ECO:0000313" key="1">
    <source>
        <dbReference type="EMBL" id="MDQ0323042.1"/>
    </source>
</evidence>
<proteinExistence type="predicted"/>
<name>A0ABU0BYM9_9HYPH</name>
<protein>
    <submittedName>
        <fullName evidence="1">Uncharacterized protein</fullName>
    </submittedName>
</protein>
<reference evidence="1 2" key="1">
    <citation type="submission" date="2023-07" db="EMBL/GenBank/DDBJ databases">
        <title>Genomic Encyclopedia of Type Strains, Phase IV (KMG-IV): sequencing the most valuable type-strain genomes for metagenomic binning, comparative biology and taxonomic classification.</title>
        <authorList>
            <person name="Goeker M."/>
        </authorList>
    </citation>
    <scope>NUCLEOTIDE SEQUENCE [LARGE SCALE GENOMIC DNA]</scope>
    <source>
        <strain evidence="1 2">DSM 1112</strain>
    </source>
</reference>
<sequence length="122" mass="13063">MNYGILGLSGGFKPIAEVLARTVDEVRRACRGGVGEFFFVNNIFEGSGRLASDKYPLSGVINFEPQIIQSQERAWPAGPPDGELVWCIAAGGTTAIAVQFTTYPGLDDRITVVRCGEPPGET</sequence>
<organism evidence="1 2">
    <name type="scientific">Pararhizobium capsulatum DSM 1112</name>
    <dbReference type="NCBI Taxonomy" id="1121113"/>
    <lineage>
        <taxon>Bacteria</taxon>
        <taxon>Pseudomonadati</taxon>
        <taxon>Pseudomonadota</taxon>
        <taxon>Alphaproteobacteria</taxon>
        <taxon>Hyphomicrobiales</taxon>
        <taxon>Rhizobiaceae</taxon>
        <taxon>Rhizobium/Agrobacterium group</taxon>
        <taxon>Pararhizobium</taxon>
    </lineage>
</organism>
<dbReference type="EMBL" id="JAUSVF010000003">
    <property type="protein sequence ID" value="MDQ0323042.1"/>
    <property type="molecule type" value="Genomic_DNA"/>
</dbReference>
<gene>
    <name evidence="1" type="ORF">QO002_005248</name>
</gene>
<keyword evidence="2" id="KW-1185">Reference proteome</keyword>
<dbReference type="RefSeq" id="WP_307235325.1">
    <property type="nucleotide sequence ID" value="NZ_JAUSVF010000003.1"/>
</dbReference>
<dbReference type="Proteomes" id="UP001230207">
    <property type="component" value="Unassembled WGS sequence"/>
</dbReference>
<comment type="caution">
    <text evidence="1">The sequence shown here is derived from an EMBL/GenBank/DDBJ whole genome shotgun (WGS) entry which is preliminary data.</text>
</comment>
<evidence type="ECO:0000313" key="2">
    <source>
        <dbReference type="Proteomes" id="UP001230207"/>
    </source>
</evidence>
<accession>A0ABU0BYM9</accession>